<name>A0A2P2Q1A8_RHIMU</name>
<sequence length="23" mass="2700">MYCLQPRRLFLVSNGDACKISRE</sequence>
<organism evidence="1">
    <name type="scientific">Rhizophora mucronata</name>
    <name type="common">Asiatic mangrove</name>
    <dbReference type="NCBI Taxonomy" id="61149"/>
    <lineage>
        <taxon>Eukaryota</taxon>
        <taxon>Viridiplantae</taxon>
        <taxon>Streptophyta</taxon>
        <taxon>Embryophyta</taxon>
        <taxon>Tracheophyta</taxon>
        <taxon>Spermatophyta</taxon>
        <taxon>Magnoliopsida</taxon>
        <taxon>eudicotyledons</taxon>
        <taxon>Gunneridae</taxon>
        <taxon>Pentapetalae</taxon>
        <taxon>rosids</taxon>
        <taxon>fabids</taxon>
        <taxon>Malpighiales</taxon>
        <taxon>Rhizophoraceae</taxon>
        <taxon>Rhizophora</taxon>
    </lineage>
</organism>
<protein>
    <submittedName>
        <fullName evidence="1">Uncharacterized protein</fullName>
    </submittedName>
</protein>
<dbReference type="AlphaFoldDB" id="A0A2P2Q1A8"/>
<reference evidence="1" key="1">
    <citation type="submission" date="2018-02" db="EMBL/GenBank/DDBJ databases">
        <title>Rhizophora mucronata_Transcriptome.</title>
        <authorList>
            <person name="Meera S.P."/>
            <person name="Sreeshan A."/>
            <person name="Augustine A."/>
        </authorList>
    </citation>
    <scope>NUCLEOTIDE SEQUENCE</scope>
    <source>
        <tissue evidence="1">Leaf</tissue>
    </source>
</reference>
<dbReference type="EMBL" id="GGEC01080249">
    <property type="protein sequence ID" value="MBX60733.1"/>
    <property type="molecule type" value="Transcribed_RNA"/>
</dbReference>
<accession>A0A2P2Q1A8</accession>
<evidence type="ECO:0000313" key="1">
    <source>
        <dbReference type="EMBL" id="MBX60733.1"/>
    </source>
</evidence>
<proteinExistence type="predicted"/>